<proteinExistence type="predicted"/>
<name>A0A2D3I6A2_9VIRU</name>
<protein>
    <submittedName>
        <fullName evidence="2">ORF1159</fullName>
    </submittedName>
</protein>
<sequence length="74" mass="8072">MVTTIGIVTVSAIVCASFLACHTLVVCDGHFSAYIIISDRSVLDIHTGIIVIIVVIVLVSTYIRIITWGRKDRV</sequence>
<organism evidence="2">
    <name type="scientific">White spot syndrome virus</name>
    <dbReference type="NCBI Taxonomy" id="342409"/>
    <lineage>
        <taxon>Viruses</taxon>
        <taxon>Viruses incertae sedis</taxon>
        <taxon>Naldaviricetes</taxon>
        <taxon>Nimaviridae</taxon>
        <taxon>Whispovirus</taxon>
    </lineage>
</organism>
<keyword evidence="1" id="KW-0812">Transmembrane</keyword>
<dbReference type="Proteomes" id="UP000267516">
    <property type="component" value="Segment"/>
</dbReference>
<evidence type="ECO:0000256" key="1">
    <source>
        <dbReference type="SAM" id="Phobius"/>
    </source>
</evidence>
<feature type="transmembrane region" description="Helical" evidence="1">
    <location>
        <begin position="7"/>
        <end position="25"/>
    </location>
</feature>
<accession>A0A2D3I6A2</accession>
<evidence type="ECO:0000313" key="2">
    <source>
        <dbReference type="EMBL" id="ATU83926.1"/>
    </source>
</evidence>
<keyword evidence="1" id="KW-0472">Membrane</keyword>
<keyword evidence="1" id="KW-1133">Transmembrane helix</keyword>
<dbReference type="EMBL" id="MF768985">
    <property type="protein sequence ID" value="ATU83926.1"/>
    <property type="molecule type" value="Genomic_DNA"/>
</dbReference>
<reference evidence="2" key="1">
    <citation type="journal article" date="2018" name="Aquaculture">
        <title>Complete genome sequence of a white spot syndrome virus associated with a disease incursion in Australia.</title>
        <authorList>
            <person name="Oakey J."/>
            <person name="Smith C.S."/>
        </authorList>
    </citation>
    <scope>NUCLEOTIDE SEQUENCE [LARGE SCALE GENOMIC DNA]</scope>
    <source>
        <strain evidence="2">WSSV-AU</strain>
    </source>
</reference>
<feature type="transmembrane region" description="Helical" evidence="1">
    <location>
        <begin position="45"/>
        <end position="65"/>
    </location>
</feature>